<feature type="transmembrane region" description="Helical" evidence="12">
    <location>
        <begin position="170"/>
        <end position="191"/>
    </location>
</feature>
<evidence type="ECO:0000256" key="12">
    <source>
        <dbReference type="SAM" id="Phobius"/>
    </source>
</evidence>
<dbReference type="InterPro" id="IPR003780">
    <property type="entry name" value="COX15/CtaA_fam"/>
</dbReference>
<name>A0A1M7NX66_9FLAO</name>
<accession>A0A1M7NX66</accession>
<keyword evidence="5 12" id="KW-1133">Transmembrane helix</keyword>
<evidence type="ECO:0000256" key="8">
    <source>
        <dbReference type="ARBA" id="ARBA00023133"/>
    </source>
</evidence>
<dbReference type="RefSeq" id="WP_079736376.1">
    <property type="nucleotide sequence ID" value="NZ_LT670848.1"/>
</dbReference>
<gene>
    <name evidence="13" type="ORF">SAMN05878281_3497</name>
</gene>
<feature type="transmembrane region" description="Helical" evidence="12">
    <location>
        <begin position="203"/>
        <end position="221"/>
    </location>
</feature>
<feature type="transmembrane region" description="Helical" evidence="12">
    <location>
        <begin position="283"/>
        <end position="303"/>
    </location>
</feature>
<keyword evidence="4" id="KW-0479">Metal-binding</keyword>
<dbReference type="InterPro" id="IPR050450">
    <property type="entry name" value="COX15/CtaA_HemeA_synthase"/>
</dbReference>
<proteinExistence type="predicted"/>
<dbReference type="STRING" id="143223.SAMN05878281_3497"/>
<comment type="subcellular location">
    <subcellularLocation>
        <location evidence="1">Membrane</location>
        <topology evidence="1">Multi-pass membrane protein</topology>
    </subcellularLocation>
</comment>
<comment type="pathway">
    <text evidence="11">Porphyrin-containing compound metabolism.</text>
</comment>
<keyword evidence="2" id="KW-1003">Cell membrane</keyword>
<dbReference type="GO" id="GO:0016491">
    <property type="term" value="F:oxidoreductase activity"/>
    <property type="evidence" value="ECO:0007669"/>
    <property type="project" value="UniProtKB-KW"/>
</dbReference>
<evidence type="ECO:0000256" key="2">
    <source>
        <dbReference type="ARBA" id="ARBA00022475"/>
    </source>
</evidence>
<keyword evidence="10" id="KW-1015">Disulfide bond</keyword>
<dbReference type="EMBL" id="LT670848">
    <property type="protein sequence ID" value="SHN08224.1"/>
    <property type="molecule type" value="Genomic_DNA"/>
</dbReference>
<keyword evidence="14" id="KW-1185">Reference proteome</keyword>
<evidence type="ECO:0000256" key="7">
    <source>
        <dbReference type="ARBA" id="ARBA00023004"/>
    </source>
</evidence>
<feature type="transmembrane region" description="Helical" evidence="12">
    <location>
        <begin position="142"/>
        <end position="164"/>
    </location>
</feature>
<evidence type="ECO:0000256" key="10">
    <source>
        <dbReference type="ARBA" id="ARBA00023157"/>
    </source>
</evidence>
<evidence type="ECO:0000256" key="4">
    <source>
        <dbReference type="ARBA" id="ARBA00022723"/>
    </source>
</evidence>
<evidence type="ECO:0000313" key="13">
    <source>
        <dbReference type="EMBL" id="SHN08224.1"/>
    </source>
</evidence>
<dbReference type="PANTHER" id="PTHR35457">
    <property type="entry name" value="HEME A SYNTHASE"/>
    <property type="match status" value="1"/>
</dbReference>
<protein>
    <submittedName>
        <fullName evidence="13">Cytochrome c oxidase assembly protein subunit 15</fullName>
    </submittedName>
</protein>
<dbReference type="GO" id="GO:0046872">
    <property type="term" value="F:metal ion binding"/>
    <property type="evidence" value="ECO:0007669"/>
    <property type="project" value="UniProtKB-KW"/>
</dbReference>
<keyword evidence="6" id="KW-0560">Oxidoreductase</keyword>
<reference evidence="14" key="1">
    <citation type="submission" date="2016-11" db="EMBL/GenBank/DDBJ databases">
        <authorList>
            <person name="Varghese N."/>
            <person name="Submissions S."/>
        </authorList>
    </citation>
    <scope>NUCLEOTIDE SEQUENCE [LARGE SCALE GENOMIC DNA]</scope>
    <source>
        <strain evidence="14">ACAM 48</strain>
    </source>
</reference>
<organism evidence="13 14">
    <name type="scientific">Salegentibacter salegens</name>
    <dbReference type="NCBI Taxonomy" id="143223"/>
    <lineage>
        <taxon>Bacteria</taxon>
        <taxon>Pseudomonadati</taxon>
        <taxon>Bacteroidota</taxon>
        <taxon>Flavobacteriia</taxon>
        <taxon>Flavobacteriales</taxon>
        <taxon>Flavobacteriaceae</taxon>
        <taxon>Salegentibacter</taxon>
    </lineage>
</organism>
<evidence type="ECO:0000256" key="3">
    <source>
        <dbReference type="ARBA" id="ARBA00022692"/>
    </source>
</evidence>
<evidence type="ECO:0000256" key="11">
    <source>
        <dbReference type="ARBA" id="ARBA00023444"/>
    </source>
</evidence>
<dbReference type="GO" id="GO:0006784">
    <property type="term" value="P:heme A biosynthetic process"/>
    <property type="evidence" value="ECO:0007669"/>
    <property type="project" value="InterPro"/>
</dbReference>
<evidence type="ECO:0000313" key="14">
    <source>
        <dbReference type="Proteomes" id="UP000190235"/>
    </source>
</evidence>
<keyword evidence="3 12" id="KW-0812">Transmembrane</keyword>
<dbReference type="PANTHER" id="PTHR35457:SF1">
    <property type="entry name" value="HEME A SYNTHASE"/>
    <property type="match status" value="1"/>
</dbReference>
<keyword evidence="7" id="KW-0408">Iron</keyword>
<dbReference type="OrthoDB" id="1447144at2"/>
<dbReference type="Pfam" id="PF02628">
    <property type="entry name" value="COX15-CtaA"/>
    <property type="match status" value="2"/>
</dbReference>
<dbReference type="GO" id="GO:0016020">
    <property type="term" value="C:membrane"/>
    <property type="evidence" value="ECO:0007669"/>
    <property type="project" value="UniProtKB-SubCell"/>
</dbReference>
<keyword evidence="8" id="KW-0350">Heme biosynthesis</keyword>
<evidence type="ECO:0000256" key="9">
    <source>
        <dbReference type="ARBA" id="ARBA00023136"/>
    </source>
</evidence>
<feature type="transmembrane region" description="Helical" evidence="12">
    <location>
        <begin position="109"/>
        <end position="130"/>
    </location>
</feature>
<feature type="transmembrane region" description="Helical" evidence="12">
    <location>
        <begin position="253"/>
        <end position="271"/>
    </location>
</feature>
<dbReference type="AlphaFoldDB" id="A0A1M7NX66"/>
<evidence type="ECO:0000256" key="6">
    <source>
        <dbReference type="ARBA" id="ARBA00023002"/>
    </source>
</evidence>
<evidence type="ECO:0000256" key="5">
    <source>
        <dbReference type="ARBA" id="ARBA00022989"/>
    </source>
</evidence>
<evidence type="ECO:0000256" key="1">
    <source>
        <dbReference type="ARBA" id="ARBA00004141"/>
    </source>
</evidence>
<sequence>MYRKSVKISLILVYLVIIAGAVVRMTGSGMGCPDWPKCFGYYIPPTEVSELEFQANREYEKGQVIIVDETLKVARTDFTSEENYSEEDWETYTKHDYAIFNPAHTWVEYINRLAGAVAGFAVLIMAVLSFKKWKKRKRITLLSWLSVFLMGFQAWLGATVVYSVLSPVRITIHMVMALVIVALLLYLLFIAEEKIKNKVPNRSFRNLMILAVALTLIQVVLGTQVRQLVDEQVKILGYDAKELWLANPDLNFYVHRSFSILVLLVNAVLWWKNRKLELQFGKINWVIIFLLLEITTGIAMYNFDFPFLSQPLHLVIASVLFGFQFYLLLECFAAGRKLKTL</sequence>
<keyword evidence="9 12" id="KW-0472">Membrane</keyword>
<feature type="transmembrane region" description="Helical" evidence="12">
    <location>
        <begin position="315"/>
        <end position="335"/>
    </location>
</feature>
<dbReference type="Proteomes" id="UP000190235">
    <property type="component" value="Chromosome I"/>
</dbReference>